<feature type="domain" description="Histone deacetylase" evidence="2">
    <location>
        <begin position="20"/>
        <end position="303"/>
    </location>
</feature>
<dbReference type="Gene3D" id="3.40.800.20">
    <property type="entry name" value="Histone deacetylase domain"/>
    <property type="match status" value="1"/>
</dbReference>
<dbReference type="InterPro" id="IPR023696">
    <property type="entry name" value="Ureohydrolase_dom_sf"/>
</dbReference>
<proteinExistence type="inferred from homology"/>
<sequence>MQIGFISHKDCLLHDMGDFHPEQPDRLRSIEQAVKASDLNKVITYYEAPLATREQLLRVHDEEYVDFIFKIAPSQGLVPLDPDVWMNPHSLQAALRAAGAVVYGVELILKNEIDAAFCNVRPPGHHAERNKAMGFCIFNNVALGVAHALEQLDLERVAIVDFDVHHGNGTEDIFKRDERVLYCSTFQHPFYPFRGANTQEKNIINIPLPAYTTGKTYREHVEKLWFKQIEDFSPDMIFFSAGFDAYYKDELANLLLTPDDYLWITQKVKQIADKTSNGRMLSVLEGGYNLQGLGECAVAHLHGLLS</sequence>
<name>A0A0W0VK07_9GAMM</name>
<dbReference type="InterPro" id="IPR000286">
    <property type="entry name" value="HDACs"/>
</dbReference>
<dbReference type="Proteomes" id="UP000054869">
    <property type="component" value="Unassembled WGS sequence"/>
</dbReference>
<dbReference type="GO" id="GO:0004407">
    <property type="term" value="F:histone deacetylase activity"/>
    <property type="evidence" value="ECO:0007669"/>
    <property type="project" value="TreeGrafter"/>
</dbReference>
<accession>A0A0W0VK07</accession>
<dbReference type="eggNOG" id="COG0123">
    <property type="taxonomic scope" value="Bacteria"/>
</dbReference>
<dbReference type="GO" id="GO:0040029">
    <property type="term" value="P:epigenetic regulation of gene expression"/>
    <property type="evidence" value="ECO:0007669"/>
    <property type="project" value="TreeGrafter"/>
</dbReference>
<dbReference type="PANTHER" id="PTHR10625:SF10">
    <property type="entry name" value="HISTONE DEACETYLASE HDAC1"/>
    <property type="match status" value="1"/>
</dbReference>
<dbReference type="SUPFAM" id="SSF52768">
    <property type="entry name" value="Arginase/deacetylase"/>
    <property type="match status" value="1"/>
</dbReference>
<comment type="caution">
    <text evidence="3">The sequence shown here is derived from an EMBL/GenBank/DDBJ whole genome shotgun (WGS) entry which is preliminary data.</text>
</comment>
<dbReference type="AlphaFoldDB" id="A0A0W0VK07"/>
<dbReference type="Pfam" id="PF00850">
    <property type="entry name" value="Hist_deacetyl"/>
    <property type="match status" value="1"/>
</dbReference>
<dbReference type="EC" id="3.5.1.-" evidence="3"/>
<evidence type="ECO:0000256" key="1">
    <source>
        <dbReference type="ARBA" id="ARBA00005947"/>
    </source>
</evidence>
<evidence type="ECO:0000313" key="4">
    <source>
        <dbReference type="Proteomes" id="UP000054869"/>
    </source>
</evidence>
<dbReference type="InterPro" id="IPR037138">
    <property type="entry name" value="His_deacetylse_dom_sf"/>
</dbReference>
<organism evidence="3 4">
    <name type="scientific">Legionella lansingensis</name>
    <dbReference type="NCBI Taxonomy" id="45067"/>
    <lineage>
        <taxon>Bacteria</taxon>
        <taxon>Pseudomonadati</taxon>
        <taxon>Pseudomonadota</taxon>
        <taxon>Gammaproteobacteria</taxon>
        <taxon>Legionellales</taxon>
        <taxon>Legionellaceae</taxon>
        <taxon>Legionella</taxon>
    </lineage>
</organism>
<dbReference type="EMBL" id="LNYI01000040">
    <property type="protein sequence ID" value="KTD20424.1"/>
    <property type="molecule type" value="Genomic_DNA"/>
</dbReference>
<dbReference type="OrthoDB" id="9808367at2"/>
<dbReference type="STRING" id="45067.Llan_1848"/>
<evidence type="ECO:0000259" key="2">
    <source>
        <dbReference type="Pfam" id="PF00850"/>
    </source>
</evidence>
<dbReference type="CDD" id="cd11599">
    <property type="entry name" value="HDAC_classII_2"/>
    <property type="match status" value="1"/>
</dbReference>
<dbReference type="PRINTS" id="PR01270">
    <property type="entry name" value="HDASUPER"/>
</dbReference>
<keyword evidence="4" id="KW-1185">Reference proteome</keyword>
<dbReference type="PATRIC" id="fig|45067.4.peg.1937"/>
<keyword evidence="3" id="KW-0378">Hydrolase</keyword>
<gene>
    <name evidence="3" type="primary">hdaH</name>
    <name evidence="3" type="ORF">Llan_1848</name>
</gene>
<dbReference type="InterPro" id="IPR023801">
    <property type="entry name" value="His_deacetylse_dom"/>
</dbReference>
<protein>
    <submittedName>
        <fullName evidence="3">Histone deacetylase-like amidohydrolase</fullName>
        <ecNumber evidence="3">3.5.1.-</ecNumber>
    </submittedName>
</protein>
<evidence type="ECO:0000313" key="3">
    <source>
        <dbReference type="EMBL" id="KTD20424.1"/>
    </source>
</evidence>
<dbReference type="PANTHER" id="PTHR10625">
    <property type="entry name" value="HISTONE DEACETYLASE HDAC1-RELATED"/>
    <property type="match status" value="1"/>
</dbReference>
<comment type="similarity">
    <text evidence="1">Belongs to the histone deacetylase family.</text>
</comment>
<reference evidence="3 4" key="1">
    <citation type="submission" date="2015-11" db="EMBL/GenBank/DDBJ databases">
        <title>Genomic analysis of 38 Legionella species identifies large and diverse effector repertoires.</title>
        <authorList>
            <person name="Burstein D."/>
            <person name="Amaro F."/>
            <person name="Zusman T."/>
            <person name="Lifshitz Z."/>
            <person name="Cohen O."/>
            <person name="Gilbert J.A."/>
            <person name="Pupko T."/>
            <person name="Shuman H.A."/>
            <person name="Segal G."/>
        </authorList>
    </citation>
    <scope>NUCLEOTIDE SEQUENCE [LARGE SCALE GENOMIC DNA]</scope>
    <source>
        <strain evidence="3 4">ATCC 49751</strain>
    </source>
</reference>
<dbReference type="GO" id="GO:0016787">
    <property type="term" value="F:hydrolase activity"/>
    <property type="evidence" value="ECO:0007669"/>
    <property type="project" value="UniProtKB-KW"/>
</dbReference>
<dbReference type="RefSeq" id="WP_028374017.1">
    <property type="nucleotide sequence ID" value="NZ_CAAAJD010000025.1"/>
</dbReference>